<keyword evidence="2" id="KW-1185">Reference proteome</keyword>
<evidence type="ECO:0000313" key="1">
    <source>
        <dbReference type="EMBL" id="KAK0708474.1"/>
    </source>
</evidence>
<accession>A0AA40A3F7</accession>
<dbReference type="EMBL" id="JAUKUA010000006">
    <property type="protein sequence ID" value="KAK0708474.1"/>
    <property type="molecule type" value="Genomic_DNA"/>
</dbReference>
<gene>
    <name evidence="1" type="ORF">B0H67DRAFT_495593</name>
</gene>
<evidence type="ECO:0000313" key="2">
    <source>
        <dbReference type="Proteomes" id="UP001172102"/>
    </source>
</evidence>
<organism evidence="1 2">
    <name type="scientific">Lasiosphaeris hirsuta</name>
    <dbReference type="NCBI Taxonomy" id="260670"/>
    <lineage>
        <taxon>Eukaryota</taxon>
        <taxon>Fungi</taxon>
        <taxon>Dikarya</taxon>
        <taxon>Ascomycota</taxon>
        <taxon>Pezizomycotina</taxon>
        <taxon>Sordariomycetes</taxon>
        <taxon>Sordariomycetidae</taxon>
        <taxon>Sordariales</taxon>
        <taxon>Lasiosphaeriaceae</taxon>
        <taxon>Lasiosphaeris</taxon>
    </lineage>
</organism>
<name>A0AA40A3F7_9PEZI</name>
<comment type="caution">
    <text evidence="1">The sequence shown here is derived from an EMBL/GenBank/DDBJ whole genome shotgun (WGS) entry which is preliminary data.</text>
</comment>
<dbReference type="Proteomes" id="UP001172102">
    <property type="component" value="Unassembled WGS sequence"/>
</dbReference>
<dbReference type="AlphaFoldDB" id="A0AA40A3F7"/>
<sequence>MFCVRVGCRVKKWLVRLYGSFAYKIRYLVRDPRKQVPEDANMLRVSSVCFEALASRLAMPPAFVFALSRHYLPSGRGSRKLHLNGSTVFDFWYFLPIRVQLEPPVAVPFFPAQSTDNPSAMNPFHKLLLPDVKLEIRRSCIAIFPRINLDSKHVTFVAFDFMHGRWPKVALQPKTRIHETLNHRHKENASPDFGSSLQLVYLSSATRWWTNALNSVNEQLIAYELKLQTELDGQQTTPEAALSNINRDLHSVAAHLHRYISELKSFQAIVLDLSTHYSEAIYDNGVDDREATTIEQAARGFSQLLSQLDALYDFATELEKKIQNSLALLFNRIQINSDRLLVANGQAMQAILAAMQEDANLGRNIAKASHALAQDMKKDSIAMKTVRFHLHPRRISPLPADSDKIAIVTMFFLPGATFAVRN</sequence>
<proteinExistence type="predicted"/>
<reference evidence="1" key="1">
    <citation type="submission" date="2023-06" db="EMBL/GenBank/DDBJ databases">
        <title>Genome-scale phylogeny and comparative genomics of the fungal order Sordariales.</title>
        <authorList>
            <consortium name="Lawrence Berkeley National Laboratory"/>
            <person name="Hensen N."/>
            <person name="Bonometti L."/>
            <person name="Westerberg I."/>
            <person name="Brannstrom I.O."/>
            <person name="Guillou S."/>
            <person name="Cros-Aarteil S."/>
            <person name="Calhoun S."/>
            <person name="Haridas S."/>
            <person name="Kuo A."/>
            <person name="Mondo S."/>
            <person name="Pangilinan J."/>
            <person name="Riley R."/>
            <person name="Labutti K."/>
            <person name="Andreopoulos B."/>
            <person name="Lipzen A."/>
            <person name="Chen C."/>
            <person name="Yanf M."/>
            <person name="Daum C."/>
            <person name="Ng V."/>
            <person name="Clum A."/>
            <person name="Steindorff A."/>
            <person name="Ohm R."/>
            <person name="Martin F."/>
            <person name="Silar P."/>
            <person name="Natvig D."/>
            <person name="Lalanne C."/>
            <person name="Gautier V."/>
            <person name="Ament-Velasquez S.L."/>
            <person name="Kruys A."/>
            <person name="Hutchinson M.I."/>
            <person name="Powell A.J."/>
            <person name="Barry K."/>
            <person name="Miller A.N."/>
            <person name="Grigoriev I.V."/>
            <person name="Debuchy R."/>
            <person name="Gladieux P."/>
            <person name="Thoren M.H."/>
            <person name="Johannesson H."/>
        </authorList>
    </citation>
    <scope>NUCLEOTIDE SEQUENCE</scope>
    <source>
        <strain evidence="1">SMH4607-1</strain>
    </source>
</reference>
<protein>
    <submittedName>
        <fullName evidence="1">Uncharacterized protein</fullName>
    </submittedName>
</protein>